<dbReference type="NCBIfam" id="TIGR02025">
    <property type="entry name" value="BchH"/>
    <property type="match status" value="1"/>
</dbReference>
<dbReference type="InterPro" id="IPR003672">
    <property type="entry name" value="CobN/Mg_chltase"/>
</dbReference>
<comment type="pathway">
    <text evidence="8">Porphyrin-containing compound metabolism.</text>
</comment>
<dbReference type="InterPro" id="IPR022571">
    <property type="entry name" value="Mg_chelatase_H_N"/>
</dbReference>
<evidence type="ECO:0000256" key="10">
    <source>
        <dbReference type="SAM" id="MobiDB-lite"/>
    </source>
</evidence>
<dbReference type="PANTHER" id="PTHR44119">
    <property type="entry name" value="MAGNESIUM-CHELATASE SUBUNIT CHLH, CHLOROPLASTIC"/>
    <property type="match status" value="1"/>
</dbReference>
<evidence type="ECO:0000256" key="4">
    <source>
        <dbReference type="ARBA" id="ARBA00022598"/>
    </source>
</evidence>
<evidence type="ECO:0000256" key="6">
    <source>
        <dbReference type="ARBA" id="ARBA00022840"/>
    </source>
</evidence>
<feature type="compositionally biased region" description="Polar residues" evidence="10">
    <location>
        <begin position="75"/>
        <end position="85"/>
    </location>
</feature>
<dbReference type="GO" id="GO:0009507">
    <property type="term" value="C:chloroplast"/>
    <property type="evidence" value="ECO:0007669"/>
    <property type="project" value="TreeGrafter"/>
</dbReference>
<evidence type="ECO:0000256" key="5">
    <source>
        <dbReference type="ARBA" id="ARBA00022741"/>
    </source>
</evidence>
<reference evidence="13" key="1">
    <citation type="submission" date="2021-01" db="EMBL/GenBank/DDBJ databases">
        <authorList>
            <person name="Corre E."/>
            <person name="Pelletier E."/>
            <person name="Niang G."/>
            <person name="Scheremetjew M."/>
            <person name="Finn R."/>
            <person name="Kale V."/>
            <person name="Holt S."/>
            <person name="Cochrane G."/>
            <person name="Meng A."/>
            <person name="Brown T."/>
            <person name="Cohen L."/>
        </authorList>
    </citation>
    <scope>NUCLEOTIDE SEQUENCE</scope>
    <source>
        <strain evidence="13">RCC1871</strain>
    </source>
</reference>
<comment type="similarity">
    <text evidence="1">Belongs to the Mg-chelatase subunit H family.</text>
</comment>
<keyword evidence="5" id="KW-0547">Nucleotide-binding</keyword>
<dbReference type="NCBIfam" id="NF009140">
    <property type="entry name" value="PRK12493.1"/>
    <property type="match status" value="1"/>
</dbReference>
<evidence type="ECO:0000256" key="3">
    <source>
        <dbReference type="ARBA" id="ARBA00022531"/>
    </source>
</evidence>
<protein>
    <recommendedName>
        <fullName evidence="2">magnesium chelatase</fullName>
        <ecNumber evidence="2">6.6.1.1</ecNumber>
    </recommendedName>
</protein>
<comment type="catalytic activity">
    <reaction evidence="9">
        <text>protoporphyrin IX + Mg(2+) + ATP + H2O = Mg-protoporphyrin IX + ADP + phosphate + 3 H(+)</text>
        <dbReference type="Rhea" id="RHEA:13961"/>
        <dbReference type="ChEBI" id="CHEBI:15377"/>
        <dbReference type="ChEBI" id="CHEBI:15378"/>
        <dbReference type="ChEBI" id="CHEBI:18420"/>
        <dbReference type="ChEBI" id="CHEBI:30616"/>
        <dbReference type="ChEBI" id="CHEBI:43474"/>
        <dbReference type="ChEBI" id="CHEBI:57306"/>
        <dbReference type="ChEBI" id="CHEBI:60492"/>
        <dbReference type="ChEBI" id="CHEBI:456216"/>
        <dbReference type="EC" id="6.6.1.1"/>
    </reaction>
</comment>
<keyword evidence="6" id="KW-0067">ATP-binding</keyword>
<dbReference type="PANTHER" id="PTHR44119:SF1">
    <property type="entry name" value="MAGNESIUM-CHELATASE SUBUNIT CHLH, CHLOROPLASTIC"/>
    <property type="match status" value="1"/>
</dbReference>
<evidence type="ECO:0000313" key="13">
    <source>
        <dbReference type="EMBL" id="CAE0188609.1"/>
    </source>
</evidence>
<dbReference type="EMBL" id="HBHZ01002155">
    <property type="protein sequence ID" value="CAE0188609.1"/>
    <property type="molecule type" value="Transcribed_RNA"/>
</dbReference>
<dbReference type="GO" id="GO:0016851">
    <property type="term" value="F:magnesium chelatase activity"/>
    <property type="evidence" value="ECO:0007669"/>
    <property type="project" value="UniProtKB-EC"/>
</dbReference>
<evidence type="ECO:0000256" key="8">
    <source>
        <dbReference type="ARBA" id="ARBA00023444"/>
    </source>
</evidence>
<dbReference type="GO" id="GO:0015979">
    <property type="term" value="P:photosynthesis"/>
    <property type="evidence" value="ECO:0007669"/>
    <property type="project" value="UniProtKB-KW"/>
</dbReference>
<keyword evidence="7" id="KW-0149">Chlorophyll biosynthesis</keyword>
<dbReference type="CDD" id="cd10150">
    <property type="entry name" value="CobN_like"/>
    <property type="match status" value="1"/>
</dbReference>
<accession>A0A7S3FQA6</accession>
<evidence type="ECO:0000256" key="1">
    <source>
        <dbReference type="ARBA" id="ARBA00010851"/>
    </source>
</evidence>
<organism evidence="13">
    <name type="scientific">Chloropicon roscoffensis</name>
    <dbReference type="NCBI Taxonomy" id="1461544"/>
    <lineage>
        <taxon>Eukaryota</taxon>
        <taxon>Viridiplantae</taxon>
        <taxon>Chlorophyta</taxon>
        <taxon>Chloropicophyceae</taxon>
        <taxon>Chloropicales</taxon>
        <taxon>Chloropicaceae</taxon>
        <taxon>Chloropicon</taxon>
    </lineage>
</organism>
<feature type="region of interest" description="Disordered" evidence="10">
    <location>
        <begin position="1"/>
        <end position="20"/>
    </location>
</feature>
<dbReference type="GO" id="GO:0005524">
    <property type="term" value="F:ATP binding"/>
    <property type="evidence" value="ECO:0007669"/>
    <property type="project" value="UniProtKB-KW"/>
</dbReference>
<evidence type="ECO:0000259" key="11">
    <source>
        <dbReference type="Pfam" id="PF02514"/>
    </source>
</evidence>
<name>A0A7S3FQA6_9CHLO</name>
<dbReference type="Pfam" id="PF11965">
    <property type="entry name" value="DUF3479"/>
    <property type="match status" value="1"/>
</dbReference>
<feature type="domain" description="Magnesium chelatase subunit H N-terminal" evidence="12">
    <location>
        <begin position="106"/>
        <end position="272"/>
    </location>
</feature>
<keyword evidence="3" id="KW-0602">Photosynthesis</keyword>
<dbReference type="Pfam" id="PF02514">
    <property type="entry name" value="CobN-Mg_chel"/>
    <property type="match status" value="1"/>
</dbReference>
<dbReference type="GO" id="GO:0015995">
    <property type="term" value="P:chlorophyll biosynthetic process"/>
    <property type="evidence" value="ECO:0007669"/>
    <property type="project" value="UniProtKB-KW"/>
</dbReference>
<dbReference type="EC" id="6.6.1.1" evidence="2"/>
<evidence type="ECO:0000256" key="9">
    <source>
        <dbReference type="ARBA" id="ARBA00048693"/>
    </source>
</evidence>
<dbReference type="InterPro" id="IPR011771">
    <property type="entry name" value="BchH"/>
</dbReference>
<keyword evidence="4" id="KW-0436">Ligase</keyword>
<proteinExistence type="inferred from homology"/>
<gene>
    <name evidence="13" type="ORF">CROS1456_LOCUS1678</name>
</gene>
<sequence length="1414" mass="156348">MKAAARGSARANRLHHTNATKTACLAEGRQGRTAARRCGPAQRKEMVTALRAAMTEAPERSPSPSRVDLRDEGSPTANGLFTNTNPECRRVVPTAEQMEGKTTTVKVVYVVLEAQYQASLSEAVEKLNNRDAVTSGGVGVEIVGYLLEELRDAKNYEEFKKDVETANVFIGSLIFIEELADKVIDAVQPQRERLDACLVFPSMPAVMRLNKLGSFSMAQLGQSKSVISSFMKKKKQQGSGGFEEAMLKLVRTLPSVLKYLPSDKAQDARNFMLSLQYWLGGSAENLENFLLTIAKAYVPEASKLASVQIAEPVVFPDAGIWHPIAPTMYEDLKEYLNWYDTRRDMKFEKDAPVVGLVLQRTHLVTGDEAHYAATVMDFEARGAKVIPIFAGGLDFSGPCKKFFFNPLNMSKSYVDCVVSLTGFALVGGPARQDHPKAIETLKSLNVPYMVSLPLVFQTTEEWSDSSLGLHPVQVALQVALPELDGGLEPIIFSGRDSRTGKSHALHDRIEAVCDRAIKWAELRKKQVRDKKVCITVFSFPPDKGNVGTAAYLNVFGSIYKVLKGLQDEGYDVGALPETDKELMEFVLNDTEARFNSEDLNVAYKMSVPEYKKLCLYQEALEENWGPAPGTLNTNGEDLLVFGKEFGNVFIGVQPTFGYEGDPMRLLFSKSASPHHGFAAYYTFVEHVFKADAVLHFGTHGSLEFMPGKQVGMSDGCYPDSLIGSIPNLYYYAANNPSEATIAKRRSYANTMSYLTPPAENAGLYKGLKELSELVASYQGLKSSNRGIAIVNSIVDKAIQCNLDRDVALPECDAKEITEEERDTVVGSVYKKLIEIESRLLPCGLHVIGCPPSAEEAVATLVNIASIDRPEVEPPILGLPQILAKSVNRDIEEIYRLSDKGNLDDVNLLQDITMACREAVTEFVNESVAKDGRIDVAFVDILGKLSGAKEDPWVRALNKTAFKNANKEEMEKVFNYLNFCLQQVVKDNELDSLMQALRGEYVEPGPGGDPIRNPDVLPTGKNIHALDPQSIPTSAAVQSAQVVVERLIERQKLDNGGAYPETIALVLWGTDNIKTYGESLAQVMLMVGVRPKPDALGRVNKLELIPLEELGRPRIDVVVNCSGVFRDLFVNQMNLLDRAIKLAAEQDEPPEMNFVRKHAIEQAEELGVSVRQAATRIFSNASGSYSSNVNLAVENSSWNDEAQLQDMYLSRKSFAFDSDTPGAGMAESADIFKSALKTVDVTFQNLDSSEISLTDVSHYFDSDPTNLVEGLREDGKKPASFIADTTTANAQVRTLSETVRLDARTKLLNPKWYEGMLSSGYEGAREIQKRLTNTLGWSATSGQVDNWVYEDTNATFMEDEEMRNRLMETNPSSFRKMVATMLEANGRGYWDTSEENLDRLRQLYQEVEDKIEGVE</sequence>
<evidence type="ECO:0000256" key="7">
    <source>
        <dbReference type="ARBA" id="ARBA00023171"/>
    </source>
</evidence>
<evidence type="ECO:0000256" key="2">
    <source>
        <dbReference type="ARBA" id="ARBA00012825"/>
    </source>
</evidence>
<feature type="domain" description="CobN/magnesium chelatase" evidence="11">
    <location>
        <begin position="276"/>
        <end position="1395"/>
    </location>
</feature>
<feature type="region of interest" description="Disordered" evidence="10">
    <location>
        <begin position="53"/>
        <end position="85"/>
    </location>
</feature>
<evidence type="ECO:0000259" key="12">
    <source>
        <dbReference type="Pfam" id="PF11965"/>
    </source>
</evidence>